<feature type="region of interest" description="Disordered" evidence="1">
    <location>
        <begin position="1"/>
        <end position="22"/>
    </location>
</feature>
<evidence type="ECO:0000313" key="2">
    <source>
        <dbReference type="EMBL" id="OIQ67540.1"/>
    </source>
</evidence>
<protein>
    <submittedName>
        <fullName evidence="2">Uncharacterized protein</fullName>
    </submittedName>
</protein>
<comment type="caution">
    <text evidence="2">The sequence shown here is derived from an EMBL/GenBank/DDBJ whole genome shotgun (WGS) entry which is preliminary data.</text>
</comment>
<name>A0A1J5PJ26_9ZZZZ</name>
<reference evidence="2" key="1">
    <citation type="submission" date="2016-10" db="EMBL/GenBank/DDBJ databases">
        <title>Sequence of Gallionella enrichment culture.</title>
        <authorList>
            <person name="Poehlein A."/>
            <person name="Muehling M."/>
            <person name="Daniel R."/>
        </authorList>
    </citation>
    <scope>NUCLEOTIDE SEQUENCE</scope>
</reference>
<proteinExistence type="predicted"/>
<evidence type="ECO:0000256" key="1">
    <source>
        <dbReference type="SAM" id="MobiDB-lite"/>
    </source>
</evidence>
<accession>A0A1J5PJ26</accession>
<organism evidence="2">
    <name type="scientific">mine drainage metagenome</name>
    <dbReference type="NCBI Taxonomy" id="410659"/>
    <lineage>
        <taxon>unclassified sequences</taxon>
        <taxon>metagenomes</taxon>
        <taxon>ecological metagenomes</taxon>
    </lineage>
</organism>
<sequence>MQANPLRPLIFMPSEPHTPSRQDLRSVNELSRLSLIYSSASSSILPAGAISTSKDCR</sequence>
<dbReference type="EMBL" id="MLJW01005862">
    <property type="protein sequence ID" value="OIQ67540.1"/>
    <property type="molecule type" value="Genomic_DNA"/>
</dbReference>
<dbReference type="AlphaFoldDB" id="A0A1J5PJ26"/>
<gene>
    <name evidence="2" type="ORF">GALL_508810</name>
</gene>